<dbReference type="AlphaFoldDB" id="A0A1I2ARQ6"/>
<dbReference type="SUPFAM" id="SSF58104">
    <property type="entry name" value="Methyl-accepting chemotaxis protein (MCP) signaling domain"/>
    <property type="match status" value="1"/>
</dbReference>
<keyword evidence="7" id="KW-1133">Transmembrane helix</keyword>
<dbReference type="PANTHER" id="PTHR32089:SF112">
    <property type="entry name" value="LYSOZYME-LIKE PROTEIN-RELATED"/>
    <property type="match status" value="1"/>
</dbReference>
<dbReference type="InterPro" id="IPR004090">
    <property type="entry name" value="Chemotax_Me-accpt_rcpt"/>
</dbReference>
<organism evidence="10 11">
    <name type="scientific">Paenibacillus catalpae</name>
    <dbReference type="NCBI Taxonomy" id="1045775"/>
    <lineage>
        <taxon>Bacteria</taxon>
        <taxon>Bacillati</taxon>
        <taxon>Bacillota</taxon>
        <taxon>Bacilli</taxon>
        <taxon>Bacillales</taxon>
        <taxon>Paenibacillaceae</taxon>
        <taxon>Paenibacillus</taxon>
    </lineage>
</organism>
<dbReference type="RefSeq" id="WP_091186870.1">
    <property type="nucleotide sequence ID" value="NZ_FOMT01000003.1"/>
</dbReference>
<reference evidence="11" key="1">
    <citation type="submission" date="2016-10" db="EMBL/GenBank/DDBJ databases">
        <authorList>
            <person name="Varghese N."/>
            <person name="Submissions S."/>
        </authorList>
    </citation>
    <scope>NUCLEOTIDE SEQUENCE [LARGE SCALE GENOMIC DNA]</scope>
    <source>
        <strain evidence="11">CGMCC 1.10784</strain>
    </source>
</reference>
<dbReference type="CDD" id="cd06225">
    <property type="entry name" value="HAMP"/>
    <property type="match status" value="1"/>
</dbReference>
<evidence type="ECO:0000256" key="7">
    <source>
        <dbReference type="SAM" id="Phobius"/>
    </source>
</evidence>
<dbReference type="Pfam" id="PF00672">
    <property type="entry name" value="HAMP"/>
    <property type="match status" value="1"/>
</dbReference>
<dbReference type="InterPro" id="IPR003660">
    <property type="entry name" value="HAMP_dom"/>
</dbReference>
<evidence type="ECO:0000256" key="4">
    <source>
        <dbReference type="ARBA" id="ARBA00023224"/>
    </source>
</evidence>
<dbReference type="Gene3D" id="6.10.340.10">
    <property type="match status" value="1"/>
</dbReference>
<keyword evidence="11" id="KW-1185">Reference proteome</keyword>
<evidence type="ECO:0000313" key="11">
    <source>
        <dbReference type="Proteomes" id="UP000198855"/>
    </source>
</evidence>
<dbReference type="GO" id="GO:0007165">
    <property type="term" value="P:signal transduction"/>
    <property type="evidence" value="ECO:0007669"/>
    <property type="project" value="UniProtKB-KW"/>
</dbReference>
<dbReference type="SMART" id="SM00304">
    <property type="entry name" value="HAMP"/>
    <property type="match status" value="1"/>
</dbReference>
<dbReference type="PROSITE" id="PS50111">
    <property type="entry name" value="CHEMOTAXIS_TRANSDUC_2"/>
    <property type="match status" value="1"/>
</dbReference>
<dbReference type="InterPro" id="IPR004089">
    <property type="entry name" value="MCPsignal_dom"/>
</dbReference>
<sequence>MKLTVSRKLFIGFLTVLVILTAIVCIGYSKITSVDQAYGKLIDDKAKKLLLIQEMNVAIKKEQLNARGYLIVKDESSAQNFKEAHVSFLKLSGDLNAIIKLAKAKELLTELIELENQFHEVATQEMQLKDQNKTEGYLMLLTTQGHEIASAFDSKMDELTAYQQTVMNEGHTATSEQIEGIKTSMLLLGVFAILIGLAVALYIGRIISRPVVELSKAAEKIAAGDLTSSELDVKNKDEIGDLAVSFKKMRRNLRELIQTVSSNAGQVAASAEELTASADQTSLATEQIATTMQSVASGIENQFNTVEEASRTITEISIGAQEIARNTQIVSDTTLDAYSKAAEGTASIQTVIGQMKAISRTVNELSQVIGCLGASSQEIGQISSVIKGLSTQTNLLALNAAIEAARAGEHGRGFAIVAVEVRKLAEQSSLSAQQISGLIETIQEETQKAVQSMEAATVEVSEGLGMVNTAGESFGSIQTSVNIVSIQIQEVSSSVQQMAAGAEQMVQSMKSITEVSEHTASGAQQVSASAEEQLEAMKGISGAALNLSQMAEQLQLEIEKFRV</sequence>
<dbReference type="Pfam" id="PF12729">
    <property type="entry name" value="4HB_MCP_1"/>
    <property type="match status" value="1"/>
</dbReference>
<dbReference type="OrthoDB" id="107771at2"/>
<comment type="similarity">
    <text evidence="5">Belongs to the methyl-accepting chemotaxis (MCP) protein family.</text>
</comment>
<dbReference type="InterPro" id="IPR024478">
    <property type="entry name" value="HlyB_4HB_MCP"/>
</dbReference>
<dbReference type="GO" id="GO:0006935">
    <property type="term" value="P:chemotaxis"/>
    <property type="evidence" value="ECO:0007669"/>
    <property type="project" value="InterPro"/>
</dbReference>
<evidence type="ECO:0000256" key="1">
    <source>
        <dbReference type="ARBA" id="ARBA00004236"/>
    </source>
</evidence>
<keyword evidence="3 7" id="KW-0472">Membrane</keyword>
<dbReference type="GO" id="GO:0004888">
    <property type="term" value="F:transmembrane signaling receptor activity"/>
    <property type="evidence" value="ECO:0007669"/>
    <property type="project" value="InterPro"/>
</dbReference>
<evidence type="ECO:0000256" key="6">
    <source>
        <dbReference type="PROSITE-ProRule" id="PRU00284"/>
    </source>
</evidence>
<dbReference type="GO" id="GO:0005886">
    <property type="term" value="C:plasma membrane"/>
    <property type="evidence" value="ECO:0007669"/>
    <property type="project" value="UniProtKB-SubCell"/>
</dbReference>
<gene>
    <name evidence="10" type="ORF">SAMN05216378_3208</name>
</gene>
<evidence type="ECO:0000259" key="8">
    <source>
        <dbReference type="PROSITE" id="PS50111"/>
    </source>
</evidence>
<feature type="domain" description="Methyl-accepting transducer" evidence="8">
    <location>
        <begin position="277"/>
        <end position="513"/>
    </location>
</feature>
<keyword evidence="7" id="KW-0812">Transmembrane</keyword>
<dbReference type="EMBL" id="FOMT01000003">
    <property type="protein sequence ID" value="SFE46407.1"/>
    <property type="molecule type" value="Genomic_DNA"/>
</dbReference>
<protein>
    <submittedName>
        <fullName evidence="10">Methyl-accepting chemotaxis protein</fullName>
    </submittedName>
</protein>
<evidence type="ECO:0000313" key="10">
    <source>
        <dbReference type="EMBL" id="SFE46407.1"/>
    </source>
</evidence>
<name>A0A1I2ARQ6_9BACL</name>
<dbReference type="PANTHER" id="PTHR32089">
    <property type="entry name" value="METHYL-ACCEPTING CHEMOTAXIS PROTEIN MCPB"/>
    <property type="match status" value="1"/>
</dbReference>
<evidence type="ECO:0000256" key="5">
    <source>
        <dbReference type="ARBA" id="ARBA00029447"/>
    </source>
</evidence>
<dbReference type="Pfam" id="PF00015">
    <property type="entry name" value="MCPsignal"/>
    <property type="match status" value="1"/>
</dbReference>
<dbReference type="STRING" id="1045775.SAMN05216378_3208"/>
<evidence type="ECO:0000256" key="3">
    <source>
        <dbReference type="ARBA" id="ARBA00023136"/>
    </source>
</evidence>
<dbReference type="PROSITE" id="PS50885">
    <property type="entry name" value="HAMP"/>
    <property type="match status" value="1"/>
</dbReference>
<keyword evidence="4 6" id="KW-0807">Transducer</keyword>
<dbReference type="SMART" id="SM00283">
    <property type="entry name" value="MA"/>
    <property type="match status" value="1"/>
</dbReference>
<dbReference type="Proteomes" id="UP000198855">
    <property type="component" value="Unassembled WGS sequence"/>
</dbReference>
<feature type="transmembrane region" description="Helical" evidence="7">
    <location>
        <begin position="185"/>
        <end position="204"/>
    </location>
</feature>
<dbReference type="Gene3D" id="1.10.287.950">
    <property type="entry name" value="Methyl-accepting chemotaxis protein"/>
    <property type="match status" value="1"/>
</dbReference>
<proteinExistence type="inferred from homology"/>
<evidence type="ECO:0000259" key="9">
    <source>
        <dbReference type="PROSITE" id="PS50885"/>
    </source>
</evidence>
<dbReference type="PRINTS" id="PR00260">
    <property type="entry name" value="CHEMTRNSDUCR"/>
</dbReference>
<comment type="subcellular location">
    <subcellularLocation>
        <location evidence="1">Cell membrane</location>
    </subcellularLocation>
</comment>
<evidence type="ECO:0000256" key="2">
    <source>
        <dbReference type="ARBA" id="ARBA00022475"/>
    </source>
</evidence>
<dbReference type="CDD" id="cd11386">
    <property type="entry name" value="MCP_signal"/>
    <property type="match status" value="1"/>
</dbReference>
<accession>A0A1I2ARQ6</accession>
<keyword evidence="2" id="KW-1003">Cell membrane</keyword>
<feature type="domain" description="HAMP" evidence="9">
    <location>
        <begin position="205"/>
        <end position="258"/>
    </location>
</feature>